<dbReference type="PROSITE" id="PS50250">
    <property type="entry name" value="PCI"/>
    <property type="match status" value="1"/>
</dbReference>
<evidence type="ECO:0000313" key="4">
    <source>
        <dbReference type="Proteomes" id="UP000188320"/>
    </source>
</evidence>
<keyword evidence="3" id="KW-0396">Initiation factor</keyword>
<dbReference type="Pfam" id="PF18005">
    <property type="entry name" value="eIF3m_C_helix"/>
    <property type="match status" value="1"/>
</dbReference>
<dbReference type="EMBL" id="LSSK01001026">
    <property type="protein sequence ID" value="OMH80966.1"/>
    <property type="molecule type" value="Genomic_DNA"/>
</dbReference>
<feature type="domain" description="PCI" evidence="2">
    <location>
        <begin position="122"/>
        <end position="279"/>
    </location>
</feature>
<reference evidence="4" key="1">
    <citation type="submission" date="2017-01" db="EMBL/GenBank/DDBJ databases">
        <authorList>
            <person name="Wang Y."/>
            <person name="White M."/>
            <person name="Kvist S."/>
            <person name="Moncalvo J.-M."/>
        </authorList>
    </citation>
    <scope>NUCLEOTIDE SEQUENCE [LARGE SCALE GENOMIC DNA]</scope>
    <source>
        <strain evidence="4">COL-18-3</strain>
    </source>
</reference>
<sequence>MGFNLGVVVLMSLFDEKSSGNWLRKVEQVIVDSEELVDGAEKAKQLNTLCGLLDVTSEQRLHVLKRVVQVCKHDGLGSVLEPAIPNQLSQVIRNVQPQTAQTTATAVILLTELADLYLADPEKQAVAFEVMKLRLTYFDDNADAAIDLIVRAINLPNYFAFDSLASIPAIHALPKSSPALAVLNLFIAGDYAAYSSSSLAALSPLINIQTAQTKLRLIAISVYGSEHIASSIPLASIASLIDVPSEQVELWIIDSIRLGLINAKIDQLSNSVVITKTSFASFGLPQWRLLSSLLSSWESSLSQLLPTITNAKLAAKLSASNEGAAVVEISSKK</sequence>
<evidence type="ECO:0000259" key="2">
    <source>
        <dbReference type="PROSITE" id="PS50250"/>
    </source>
</evidence>
<comment type="similarity">
    <text evidence="1">Belongs to the CSN7/EIF3M family. CSN7 subfamily.</text>
</comment>
<keyword evidence="3" id="KW-0648">Protein biosynthesis</keyword>
<proteinExistence type="inferred from homology"/>
<dbReference type="InterPro" id="IPR036390">
    <property type="entry name" value="WH_DNA-bd_sf"/>
</dbReference>
<dbReference type="SUPFAM" id="SSF46785">
    <property type="entry name" value="Winged helix' DNA-binding domain"/>
    <property type="match status" value="1"/>
</dbReference>
<dbReference type="InterPro" id="IPR040750">
    <property type="entry name" value="eIF3m_C_helix"/>
</dbReference>
<dbReference type="GO" id="GO:0003743">
    <property type="term" value="F:translation initiation factor activity"/>
    <property type="evidence" value="ECO:0007669"/>
    <property type="project" value="UniProtKB-KW"/>
</dbReference>
<evidence type="ECO:0000313" key="3">
    <source>
        <dbReference type="EMBL" id="OMH80966.1"/>
    </source>
</evidence>
<gene>
    <name evidence="3" type="ORF">AX774_g5590</name>
</gene>
<dbReference type="OrthoDB" id="10267031at2759"/>
<dbReference type="InterPro" id="IPR045237">
    <property type="entry name" value="COPS7/eIF3m"/>
</dbReference>
<keyword evidence="4" id="KW-1185">Reference proteome</keyword>
<dbReference type="Proteomes" id="UP000188320">
    <property type="component" value="Unassembled WGS sequence"/>
</dbReference>
<comment type="caution">
    <text evidence="3">The sequence shown here is derived from an EMBL/GenBank/DDBJ whole genome shotgun (WGS) entry which is preliminary data.</text>
</comment>
<dbReference type="Pfam" id="PF01399">
    <property type="entry name" value="PCI"/>
    <property type="match status" value="1"/>
</dbReference>
<protein>
    <submittedName>
        <fullName evidence="3">Eukaryotic translation initiation factor 3 subunit M</fullName>
    </submittedName>
</protein>
<dbReference type="AlphaFoldDB" id="A0A1R1PJ29"/>
<name>A0A1R1PJ29_ZANCU</name>
<evidence type="ECO:0000256" key="1">
    <source>
        <dbReference type="ARBA" id="ARBA00008482"/>
    </source>
</evidence>
<dbReference type="SMART" id="SM00088">
    <property type="entry name" value="PINT"/>
    <property type="match status" value="1"/>
</dbReference>
<dbReference type="GO" id="GO:0002183">
    <property type="term" value="P:cytoplasmic translational initiation"/>
    <property type="evidence" value="ECO:0007669"/>
    <property type="project" value="TreeGrafter"/>
</dbReference>
<dbReference type="PANTHER" id="PTHR15350">
    <property type="entry name" value="COP9 SIGNALOSOME COMPLEX SUBUNIT 7/DENDRITIC CELL PROTEIN GA17"/>
    <property type="match status" value="1"/>
</dbReference>
<dbReference type="InterPro" id="IPR000717">
    <property type="entry name" value="PCI_dom"/>
</dbReference>
<dbReference type="GO" id="GO:0005852">
    <property type="term" value="C:eukaryotic translation initiation factor 3 complex"/>
    <property type="evidence" value="ECO:0007669"/>
    <property type="project" value="TreeGrafter"/>
</dbReference>
<dbReference type="PANTHER" id="PTHR15350:SF2">
    <property type="entry name" value="EUKARYOTIC TRANSLATION INITIATION FACTOR 3 SUBUNIT M"/>
    <property type="match status" value="1"/>
</dbReference>
<accession>A0A1R1PJ29</accession>
<organism evidence="3 4">
    <name type="scientific">Zancudomyces culisetae</name>
    <name type="common">Gut fungus</name>
    <name type="synonym">Smittium culisetae</name>
    <dbReference type="NCBI Taxonomy" id="1213189"/>
    <lineage>
        <taxon>Eukaryota</taxon>
        <taxon>Fungi</taxon>
        <taxon>Fungi incertae sedis</taxon>
        <taxon>Zoopagomycota</taxon>
        <taxon>Kickxellomycotina</taxon>
        <taxon>Harpellomycetes</taxon>
        <taxon>Harpellales</taxon>
        <taxon>Legeriomycetaceae</taxon>
        <taxon>Zancudomyces</taxon>
    </lineage>
</organism>